<dbReference type="InterPro" id="IPR025637">
    <property type="entry name" value="DUF4333"/>
</dbReference>
<dbReference type="PATRIC" id="fig|1800.3.peg.1608"/>
<dbReference type="OrthoDB" id="5244388at2"/>
<gene>
    <name evidence="2" type="ORF">MCHUDSM44219_01597</name>
</gene>
<comment type="caution">
    <text evidence="2">The sequence shown here is derived from an EMBL/GenBank/DDBJ whole genome shotgun (WGS) entry which is preliminary data.</text>
</comment>
<dbReference type="EMBL" id="JYNX01000028">
    <property type="protein sequence ID" value="KMO82347.1"/>
    <property type="molecule type" value="Genomic_DNA"/>
</dbReference>
<dbReference type="AlphaFoldDB" id="A0A0J6WKW3"/>
<dbReference type="Proteomes" id="UP000036176">
    <property type="component" value="Unassembled WGS sequence"/>
</dbReference>
<reference evidence="2 3" key="1">
    <citation type="journal article" date="2015" name="Genome Biol. Evol.">
        <title>Characterization of Three Mycobacterium spp. with Potential Use in Bioremediation by Genome Sequencing and Comparative Genomics.</title>
        <authorList>
            <person name="Das S."/>
            <person name="Pettersson B.M."/>
            <person name="Behra P.R."/>
            <person name="Ramesh M."/>
            <person name="Dasgupta S."/>
            <person name="Bhattacharya A."/>
            <person name="Kirsebom L.A."/>
        </authorList>
    </citation>
    <scope>NUCLEOTIDE SEQUENCE [LARGE SCALE GENOMIC DNA]</scope>
    <source>
        <strain evidence="2 3">DSM 44219</strain>
    </source>
</reference>
<evidence type="ECO:0000259" key="1">
    <source>
        <dbReference type="Pfam" id="PF14230"/>
    </source>
</evidence>
<feature type="domain" description="DUF4333" evidence="1">
    <location>
        <begin position="14"/>
        <end position="77"/>
    </location>
</feature>
<keyword evidence="3" id="KW-1185">Reference proteome</keyword>
<organism evidence="2 3">
    <name type="scientific">Mycolicibacterium chubuense</name>
    <name type="common">Mycobacterium chubuense</name>
    <dbReference type="NCBI Taxonomy" id="1800"/>
    <lineage>
        <taxon>Bacteria</taxon>
        <taxon>Bacillati</taxon>
        <taxon>Actinomycetota</taxon>
        <taxon>Actinomycetes</taxon>
        <taxon>Mycobacteriales</taxon>
        <taxon>Mycobacteriaceae</taxon>
        <taxon>Mycolicibacterium</taxon>
    </lineage>
</organism>
<evidence type="ECO:0000313" key="2">
    <source>
        <dbReference type="EMBL" id="KMO82347.1"/>
    </source>
</evidence>
<dbReference type="Pfam" id="PF14230">
    <property type="entry name" value="DUF4333"/>
    <property type="match status" value="2"/>
</dbReference>
<accession>A0A0J6WKW3</accession>
<name>A0A0J6WKW3_MYCCU</name>
<sequence>MLAACNFSVSAGGPDYQKLESAIADELNTQYQPLARQVSSVECPRPDKPPKAGDTLTCVADLDGGDVRVVATFTDDDNNVDYRTIDTVYDLTDTEAGLAEQISARYGFDVTVECGDGLKIVESGRTFECSATDPGGATRAVQVTAGEAGEKDTWKILE</sequence>
<proteinExistence type="predicted"/>
<feature type="domain" description="DUF4333" evidence="1">
    <location>
        <begin position="87"/>
        <end position="145"/>
    </location>
</feature>
<evidence type="ECO:0000313" key="3">
    <source>
        <dbReference type="Proteomes" id="UP000036176"/>
    </source>
</evidence>
<protein>
    <recommendedName>
        <fullName evidence="1">DUF4333 domain-containing protein</fullName>
    </recommendedName>
</protein>